<feature type="non-terminal residue" evidence="1">
    <location>
        <position position="1"/>
    </location>
</feature>
<dbReference type="OrthoDB" id="10462788at2759"/>
<dbReference type="EMBL" id="CAJVPV010003898">
    <property type="protein sequence ID" value="CAG8562017.1"/>
    <property type="molecule type" value="Genomic_DNA"/>
</dbReference>
<name>A0A9N9FV04_9GLOM</name>
<protein>
    <submittedName>
        <fullName evidence="1">16280_t:CDS:1</fullName>
    </submittedName>
</protein>
<dbReference type="AlphaFoldDB" id="A0A9N9FV04"/>
<evidence type="ECO:0000313" key="1">
    <source>
        <dbReference type="EMBL" id="CAG8562017.1"/>
    </source>
</evidence>
<proteinExistence type="predicted"/>
<gene>
    <name evidence="1" type="ORF">AMORRO_LOCUS6063</name>
</gene>
<sequence>SKYPINQDTGTISLTSTSDLLRTDELKRYRKYWWKTGKLHSKARWEETM</sequence>
<evidence type="ECO:0000313" key="2">
    <source>
        <dbReference type="Proteomes" id="UP000789342"/>
    </source>
</evidence>
<comment type="caution">
    <text evidence="1">The sequence shown here is derived from an EMBL/GenBank/DDBJ whole genome shotgun (WGS) entry which is preliminary data.</text>
</comment>
<dbReference type="Proteomes" id="UP000789342">
    <property type="component" value="Unassembled WGS sequence"/>
</dbReference>
<keyword evidence="2" id="KW-1185">Reference proteome</keyword>
<accession>A0A9N9FV04</accession>
<reference evidence="1" key="1">
    <citation type="submission" date="2021-06" db="EMBL/GenBank/DDBJ databases">
        <authorList>
            <person name="Kallberg Y."/>
            <person name="Tangrot J."/>
            <person name="Rosling A."/>
        </authorList>
    </citation>
    <scope>NUCLEOTIDE SEQUENCE</scope>
    <source>
        <strain evidence="1">CL551</strain>
    </source>
</reference>
<organism evidence="1 2">
    <name type="scientific">Acaulospora morrowiae</name>
    <dbReference type="NCBI Taxonomy" id="94023"/>
    <lineage>
        <taxon>Eukaryota</taxon>
        <taxon>Fungi</taxon>
        <taxon>Fungi incertae sedis</taxon>
        <taxon>Mucoromycota</taxon>
        <taxon>Glomeromycotina</taxon>
        <taxon>Glomeromycetes</taxon>
        <taxon>Diversisporales</taxon>
        <taxon>Acaulosporaceae</taxon>
        <taxon>Acaulospora</taxon>
    </lineage>
</organism>